<dbReference type="GO" id="GO:0005524">
    <property type="term" value="F:ATP binding"/>
    <property type="evidence" value="ECO:0007669"/>
    <property type="project" value="InterPro"/>
</dbReference>
<evidence type="ECO:0000313" key="5">
    <source>
        <dbReference type="EMBL" id="PEH42320.1"/>
    </source>
</evidence>
<dbReference type="PANTHER" id="PTHR43462">
    <property type="entry name" value="ALANYL-TRNA EDITING PROTEIN"/>
    <property type="match status" value="1"/>
</dbReference>
<dbReference type="InterPro" id="IPR051335">
    <property type="entry name" value="Alanyl-tRNA_Editing_Enzymes"/>
</dbReference>
<dbReference type="Pfam" id="PF07973">
    <property type="entry name" value="tRNA_SAD"/>
    <property type="match status" value="1"/>
</dbReference>
<dbReference type="InterPro" id="IPR009000">
    <property type="entry name" value="Transl_B-barrel_sf"/>
</dbReference>
<dbReference type="Proteomes" id="UP000220629">
    <property type="component" value="Unassembled WGS sequence"/>
</dbReference>
<feature type="domain" description="Threonyl/alanyl tRNA synthetase SAD" evidence="4">
    <location>
        <begin position="167"/>
        <end position="209"/>
    </location>
</feature>
<dbReference type="AlphaFoldDB" id="A0A2A7SGB4"/>
<organism evidence="5 6">
    <name type="scientific">Burkholderia gladioli</name>
    <name type="common">Pseudomonas marginata</name>
    <name type="synonym">Phytomonas marginata</name>
    <dbReference type="NCBI Taxonomy" id="28095"/>
    <lineage>
        <taxon>Bacteria</taxon>
        <taxon>Pseudomonadati</taxon>
        <taxon>Pseudomonadota</taxon>
        <taxon>Betaproteobacteria</taxon>
        <taxon>Burkholderiales</taxon>
        <taxon>Burkholderiaceae</taxon>
        <taxon>Burkholderia</taxon>
    </lineage>
</organism>
<comment type="caution">
    <text evidence="5">The sequence shown here is derived from an EMBL/GenBank/DDBJ whole genome shotgun (WGS) entry which is preliminary data.</text>
</comment>
<protein>
    <submittedName>
        <fullName evidence="5">Alanyl-tRNA editing protein</fullName>
    </submittedName>
</protein>
<keyword evidence="2" id="KW-0479">Metal-binding</keyword>
<dbReference type="GO" id="GO:0046872">
    <property type="term" value="F:metal ion binding"/>
    <property type="evidence" value="ECO:0007669"/>
    <property type="project" value="UniProtKB-KW"/>
</dbReference>
<evidence type="ECO:0000313" key="6">
    <source>
        <dbReference type="Proteomes" id="UP000220629"/>
    </source>
</evidence>
<dbReference type="PANTHER" id="PTHR43462:SF1">
    <property type="entry name" value="ALANYL-TRNA EDITING PROTEIN AARSD1"/>
    <property type="match status" value="1"/>
</dbReference>
<dbReference type="Gene3D" id="3.30.980.10">
    <property type="entry name" value="Threonyl-trna Synthetase, Chain A, domain 2"/>
    <property type="match status" value="1"/>
</dbReference>
<reference evidence="6" key="1">
    <citation type="submission" date="2017-09" db="EMBL/GenBank/DDBJ databases">
        <title>FDA dAtabase for Regulatory Grade micrObial Sequences (FDA-ARGOS): Supporting development and validation of Infectious Disease Dx tests.</title>
        <authorList>
            <person name="Minogue T."/>
            <person name="Wolcott M."/>
            <person name="Wasieloski L."/>
            <person name="Aguilar W."/>
            <person name="Moore D."/>
            <person name="Tallon L."/>
            <person name="Sadzewicz L."/>
            <person name="Ott S."/>
            <person name="Zhao X."/>
            <person name="Nagaraj S."/>
            <person name="Vavikolanu K."/>
            <person name="Aluvathingal J."/>
            <person name="Nadendla S."/>
            <person name="Sichtig H."/>
        </authorList>
    </citation>
    <scope>NUCLEOTIDE SEQUENCE [LARGE SCALE GENOMIC DNA]</scope>
    <source>
        <strain evidence="6">FDAARGOS_390</strain>
    </source>
</reference>
<dbReference type="GO" id="GO:0002161">
    <property type="term" value="F:aminoacyl-tRNA deacylase activity"/>
    <property type="evidence" value="ECO:0007669"/>
    <property type="project" value="UniProtKB-ARBA"/>
</dbReference>
<dbReference type="InterPro" id="IPR018163">
    <property type="entry name" value="Thr/Ala-tRNA-synth_IIc_edit"/>
</dbReference>
<dbReference type="EMBL" id="PDDY01000001">
    <property type="protein sequence ID" value="PEH42320.1"/>
    <property type="molecule type" value="Genomic_DNA"/>
</dbReference>
<keyword evidence="3" id="KW-0862">Zinc</keyword>
<dbReference type="SMART" id="SM00863">
    <property type="entry name" value="tRNA_SAD"/>
    <property type="match status" value="1"/>
</dbReference>
<dbReference type="RefSeq" id="WP_098152122.1">
    <property type="nucleotide sequence ID" value="NZ_CADEQH010000001.1"/>
</dbReference>
<name>A0A2A7SGB4_BURGA</name>
<evidence type="ECO:0000256" key="1">
    <source>
        <dbReference type="ARBA" id="ARBA00001947"/>
    </source>
</evidence>
<sequence>MPTRKRFWDDPYLTHLDTTVLAVDGQRVHVRETIFFAFSGGQESDAGTLGGYPVLHADKEGLDLVYTLPPDHQLRAGDGVAIWIDGARRLGLMRHHFAAEMILQLVYRARPGIERIGAHIAADKARIDFASDTSLSPLLPELEQEAASLVARALPIHTAFSDIGAERRYWRVEGFASMPCGGTHPRTTAEVGALTLKRRNTGKGKERIEIVLAPLVGSDLNRI</sequence>
<accession>A0A2A7SGB4</accession>
<dbReference type="GO" id="GO:0043039">
    <property type="term" value="P:tRNA aminoacylation"/>
    <property type="evidence" value="ECO:0007669"/>
    <property type="project" value="InterPro"/>
</dbReference>
<comment type="cofactor">
    <cofactor evidence="1">
        <name>Zn(2+)</name>
        <dbReference type="ChEBI" id="CHEBI:29105"/>
    </cofactor>
</comment>
<proteinExistence type="predicted"/>
<evidence type="ECO:0000256" key="3">
    <source>
        <dbReference type="ARBA" id="ARBA00022833"/>
    </source>
</evidence>
<dbReference type="SUPFAM" id="SSF50447">
    <property type="entry name" value="Translation proteins"/>
    <property type="match status" value="1"/>
</dbReference>
<dbReference type="InterPro" id="IPR012947">
    <property type="entry name" value="tRNA_SAD"/>
</dbReference>
<evidence type="ECO:0000256" key="2">
    <source>
        <dbReference type="ARBA" id="ARBA00022723"/>
    </source>
</evidence>
<gene>
    <name evidence="5" type="ORF">CRM94_09260</name>
</gene>
<evidence type="ECO:0000259" key="4">
    <source>
        <dbReference type="SMART" id="SM00863"/>
    </source>
</evidence>
<dbReference type="SUPFAM" id="SSF55186">
    <property type="entry name" value="ThrRS/AlaRS common domain"/>
    <property type="match status" value="1"/>
</dbReference>
<dbReference type="Gene3D" id="2.40.30.130">
    <property type="match status" value="1"/>
</dbReference>
<dbReference type="GO" id="GO:0004812">
    <property type="term" value="F:aminoacyl-tRNA ligase activity"/>
    <property type="evidence" value="ECO:0007669"/>
    <property type="project" value="InterPro"/>
</dbReference>